<keyword evidence="2" id="KW-0547">Nucleotide-binding</keyword>
<protein>
    <recommendedName>
        <fullName evidence="2">UDP-N-acetylmuramoyl-L-alanyl-D-glutamate--2,6-diaminopimelate ligase</fullName>
        <ecNumber evidence="2">6.3.2.13</ecNumber>
    </recommendedName>
    <alternativeName>
        <fullName evidence="2">Meso-A2pm-adding enzyme</fullName>
    </alternativeName>
    <alternativeName>
        <fullName evidence="2">Meso-diaminopimelate-adding enzyme</fullName>
    </alternativeName>
    <alternativeName>
        <fullName evidence="2">UDP-MurNAc-L-Ala-D-Glu:meso-diaminopimelate ligase</fullName>
    </alternativeName>
    <alternativeName>
        <fullName evidence="2">UDP-MurNAc-tripeptide synthetase</fullName>
    </alternativeName>
    <alternativeName>
        <fullName evidence="2">UDP-N-acetylmuramyl-tripeptide synthetase</fullName>
    </alternativeName>
</protein>
<accession>A0A0R2SEP3</accession>
<comment type="caution">
    <text evidence="6">The sequence shown here is derived from an EMBL/GenBank/DDBJ whole genome shotgun (WGS) entry which is preliminary data.</text>
</comment>
<dbReference type="InterPro" id="IPR036565">
    <property type="entry name" value="Mur-like_cat_sf"/>
</dbReference>
<dbReference type="GO" id="GO:0005737">
    <property type="term" value="C:cytoplasm"/>
    <property type="evidence" value="ECO:0007669"/>
    <property type="project" value="UniProtKB-SubCell"/>
</dbReference>
<evidence type="ECO:0000313" key="6">
    <source>
        <dbReference type="EMBL" id="KRO73224.1"/>
    </source>
</evidence>
<feature type="binding site" evidence="2">
    <location>
        <position position="207"/>
    </location>
    <ligand>
        <name>UDP-N-acetyl-alpha-D-muramoyl-L-alanyl-D-glutamate</name>
        <dbReference type="ChEBI" id="CHEBI:83900"/>
    </ligand>
</feature>
<feature type="binding site" evidence="2">
    <location>
        <begin position="132"/>
        <end position="138"/>
    </location>
    <ligand>
        <name>ATP</name>
        <dbReference type="ChEBI" id="CHEBI:30616"/>
    </ligand>
</feature>
<keyword evidence="2 3" id="KW-0961">Cell wall biogenesis/degradation</keyword>
<dbReference type="GO" id="GO:0005524">
    <property type="term" value="F:ATP binding"/>
    <property type="evidence" value="ECO:0007669"/>
    <property type="project" value="UniProtKB-UniRule"/>
</dbReference>
<dbReference type="GO" id="GO:0008360">
    <property type="term" value="P:regulation of cell shape"/>
    <property type="evidence" value="ECO:0007669"/>
    <property type="project" value="UniProtKB-KW"/>
</dbReference>
<evidence type="ECO:0000256" key="2">
    <source>
        <dbReference type="HAMAP-Rule" id="MF_00208"/>
    </source>
</evidence>
<feature type="binding site" evidence="2">
    <location>
        <position position="500"/>
    </location>
    <ligand>
        <name>meso-2,6-diaminopimelate</name>
        <dbReference type="ChEBI" id="CHEBI:57791"/>
    </ligand>
</feature>
<feature type="binding site" evidence="2">
    <location>
        <position position="209"/>
    </location>
    <ligand>
        <name>UDP-N-acetyl-alpha-D-muramoyl-L-alanyl-D-glutamate</name>
        <dbReference type="ChEBI" id="CHEBI:83900"/>
    </ligand>
</feature>
<dbReference type="SUPFAM" id="SSF53244">
    <property type="entry name" value="MurD-like peptide ligases, peptide-binding domain"/>
    <property type="match status" value="1"/>
</dbReference>
<feature type="binding site" evidence="2">
    <location>
        <position position="496"/>
    </location>
    <ligand>
        <name>meso-2,6-diaminopimelate</name>
        <dbReference type="ChEBI" id="CHEBI:57791"/>
    </ligand>
</feature>
<proteinExistence type="inferred from homology"/>
<keyword evidence="2" id="KW-0963">Cytoplasm</keyword>
<dbReference type="UniPathway" id="UPA00219"/>
<comment type="function">
    <text evidence="2">Catalyzes the addition of meso-diaminopimelic acid to the nucleotide precursor UDP-N-acetylmuramoyl-L-alanyl-D-glutamate (UMAG) in the biosynthesis of bacterial cell-wall peptidoglycan.</text>
</comment>
<dbReference type="PANTHER" id="PTHR23135">
    <property type="entry name" value="MUR LIGASE FAMILY MEMBER"/>
    <property type="match status" value="1"/>
</dbReference>
<dbReference type="GO" id="GO:0008765">
    <property type="term" value="F:UDP-N-acetylmuramoylalanyl-D-glutamate-2,6-diaminopimelate ligase activity"/>
    <property type="evidence" value="ECO:0007669"/>
    <property type="project" value="UniProtKB-UniRule"/>
</dbReference>
<dbReference type="AlphaFoldDB" id="A0A0R2SEP3"/>
<dbReference type="GO" id="GO:0051301">
    <property type="term" value="P:cell division"/>
    <property type="evidence" value="ECO:0007669"/>
    <property type="project" value="UniProtKB-KW"/>
</dbReference>
<dbReference type="EC" id="6.3.2.13" evidence="2"/>
<keyword evidence="2" id="KW-0460">Magnesium</keyword>
<comment type="cofactor">
    <cofactor evidence="2">
        <name>Mg(2+)</name>
        <dbReference type="ChEBI" id="CHEBI:18420"/>
    </cofactor>
</comment>
<dbReference type="SUPFAM" id="SSF53623">
    <property type="entry name" value="MurD-like peptide ligases, catalytic domain"/>
    <property type="match status" value="1"/>
</dbReference>
<keyword evidence="2 3" id="KW-0132">Cell division</keyword>
<evidence type="ECO:0000259" key="5">
    <source>
        <dbReference type="Pfam" id="PF08245"/>
    </source>
</evidence>
<feature type="binding site" evidence="2">
    <location>
        <begin position="445"/>
        <end position="448"/>
    </location>
    <ligand>
        <name>meso-2,6-diaminopimelate</name>
        <dbReference type="ChEBI" id="CHEBI:57791"/>
    </ligand>
</feature>
<dbReference type="InterPro" id="IPR013221">
    <property type="entry name" value="Mur_ligase_cen"/>
</dbReference>
<dbReference type="NCBIfam" id="NF001126">
    <property type="entry name" value="PRK00139.1-4"/>
    <property type="match status" value="1"/>
</dbReference>
<name>A0A0R2SEP3_9GAMM</name>
<dbReference type="Pfam" id="PF02875">
    <property type="entry name" value="Mur_ligase_C"/>
    <property type="match status" value="1"/>
</dbReference>
<gene>
    <name evidence="2" type="primary">murE</name>
    <name evidence="6" type="ORF">ABR69_06710</name>
</gene>
<dbReference type="EMBL" id="LIBB01000017">
    <property type="protein sequence ID" value="KRO73224.1"/>
    <property type="molecule type" value="Genomic_DNA"/>
</dbReference>
<feature type="binding site" evidence="2">
    <location>
        <position position="45"/>
    </location>
    <ligand>
        <name>UDP-N-acetyl-alpha-D-muramoyl-L-alanyl-D-glutamate</name>
        <dbReference type="ChEBI" id="CHEBI:83900"/>
    </ligand>
</feature>
<dbReference type="GO" id="GO:0009252">
    <property type="term" value="P:peptidoglycan biosynthetic process"/>
    <property type="evidence" value="ECO:0007669"/>
    <property type="project" value="UniProtKB-UniRule"/>
</dbReference>
<feature type="modified residue" description="N6-carboxylysine" evidence="2">
    <location>
        <position position="241"/>
    </location>
</feature>
<reference evidence="6 7" key="1">
    <citation type="submission" date="2015-10" db="EMBL/GenBank/DDBJ databases">
        <title>Metagenome-Assembled Genomes uncover a global brackish microbiome.</title>
        <authorList>
            <person name="Hugerth L.W."/>
            <person name="Larsson J."/>
            <person name="Alneberg J."/>
            <person name="Lindh M.V."/>
            <person name="Legrand C."/>
            <person name="Pinhassi J."/>
            <person name="Andersson A.F."/>
        </authorList>
    </citation>
    <scope>NUCLEOTIDE SEQUENCE [LARGE SCALE GENOMIC DNA]</scope>
    <source>
        <strain evidence="6">BACL4 MAG-120507-bin80</strain>
    </source>
</reference>
<evidence type="ECO:0000259" key="4">
    <source>
        <dbReference type="Pfam" id="PF02875"/>
    </source>
</evidence>
<feature type="binding site" evidence="2">
    <location>
        <begin position="174"/>
        <end position="175"/>
    </location>
    <ligand>
        <name>UDP-N-acetyl-alpha-D-muramoyl-L-alanyl-D-glutamate</name>
        <dbReference type="ChEBI" id="CHEBI:83900"/>
    </ligand>
</feature>
<feature type="domain" description="Mur ligase central" evidence="5">
    <location>
        <begin position="130"/>
        <end position="331"/>
    </location>
</feature>
<keyword evidence="2" id="KW-0067">ATP-binding</keyword>
<comment type="caution">
    <text evidence="2">Lacks conserved residue(s) required for the propagation of feature annotation.</text>
</comment>
<dbReference type="PANTHER" id="PTHR23135:SF4">
    <property type="entry name" value="UDP-N-ACETYLMURAMOYL-L-ALANYL-D-GLUTAMATE--2,6-DIAMINOPIMELATE LIGASE MURE HOMOLOG, CHLOROPLASTIC"/>
    <property type="match status" value="1"/>
</dbReference>
<keyword evidence="2 3" id="KW-0573">Peptidoglycan synthesis</keyword>
<evidence type="ECO:0000313" key="7">
    <source>
        <dbReference type="Proteomes" id="UP000051934"/>
    </source>
</evidence>
<dbReference type="Gene3D" id="3.90.190.20">
    <property type="entry name" value="Mur ligase, C-terminal domain"/>
    <property type="match status" value="1"/>
</dbReference>
<dbReference type="HAMAP" id="MF_00208">
    <property type="entry name" value="MurE"/>
    <property type="match status" value="1"/>
</dbReference>
<dbReference type="SUPFAM" id="SSF63418">
    <property type="entry name" value="MurE/MurF N-terminal domain"/>
    <property type="match status" value="1"/>
</dbReference>
<keyword evidence="2 3" id="KW-0131">Cell cycle</keyword>
<comment type="similarity">
    <text evidence="1 2">Belongs to the MurCDEF family. MurE subfamily.</text>
</comment>
<keyword evidence="2 3" id="KW-0133">Cell shape</keyword>
<dbReference type="Pfam" id="PF08245">
    <property type="entry name" value="Mur_ligase_M"/>
    <property type="match status" value="1"/>
</dbReference>
<dbReference type="Gene3D" id="3.40.1390.10">
    <property type="entry name" value="MurE/MurF, N-terminal domain"/>
    <property type="match status" value="1"/>
</dbReference>
<organism evidence="6 7">
    <name type="scientific">OM182 bacterium BACL3 MAG-120507-bin80</name>
    <dbReference type="NCBI Taxonomy" id="1655577"/>
    <lineage>
        <taxon>Bacteria</taxon>
        <taxon>Pseudomonadati</taxon>
        <taxon>Pseudomonadota</taxon>
        <taxon>Gammaproteobacteria</taxon>
        <taxon>OMG group</taxon>
        <taxon>OM182 clade</taxon>
    </lineage>
</organism>
<feature type="binding site" evidence="2">
    <location>
        <position position="421"/>
    </location>
    <ligand>
        <name>meso-2,6-diaminopimelate</name>
        <dbReference type="ChEBI" id="CHEBI:57791"/>
    </ligand>
</feature>
<dbReference type="GO" id="GO:0000287">
    <property type="term" value="F:magnesium ion binding"/>
    <property type="evidence" value="ECO:0007669"/>
    <property type="project" value="UniProtKB-UniRule"/>
</dbReference>
<dbReference type="GO" id="GO:0071555">
    <property type="term" value="P:cell wall organization"/>
    <property type="evidence" value="ECO:0007669"/>
    <property type="project" value="UniProtKB-KW"/>
</dbReference>
<comment type="subcellular location">
    <subcellularLocation>
        <location evidence="2 3">Cytoplasm</location>
    </subcellularLocation>
</comment>
<dbReference type="NCBIfam" id="TIGR01085">
    <property type="entry name" value="murE"/>
    <property type="match status" value="1"/>
</dbReference>
<comment type="PTM">
    <text evidence="2">Carboxylation is probably crucial for Mg(2+) binding and, consequently, for the gamma-phosphate positioning of ATP.</text>
</comment>
<comment type="catalytic activity">
    <reaction evidence="2">
        <text>UDP-N-acetyl-alpha-D-muramoyl-L-alanyl-D-glutamate + meso-2,6-diaminopimelate + ATP = UDP-N-acetyl-alpha-D-muramoyl-L-alanyl-gamma-D-glutamyl-meso-2,6-diaminopimelate + ADP + phosphate + H(+)</text>
        <dbReference type="Rhea" id="RHEA:23676"/>
        <dbReference type="ChEBI" id="CHEBI:15378"/>
        <dbReference type="ChEBI" id="CHEBI:30616"/>
        <dbReference type="ChEBI" id="CHEBI:43474"/>
        <dbReference type="ChEBI" id="CHEBI:57791"/>
        <dbReference type="ChEBI" id="CHEBI:83900"/>
        <dbReference type="ChEBI" id="CHEBI:83905"/>
        <dbReference type="ChEBI" id="CHEBI:456216"/>
        <dbReference type="EC" id="6.3.2.13"/>
    </reaction>
</comment>
<sequence>MNSAMHKEPERSAARMTLSELVAGFVPVSIANKLDSELLVTGIQLDSRLVVSGDVFVAVFGRNLDARDFISIAINAGAAAVLAESGGEWVGVRDVGGVPVIAVDSLQSKISAIAGRFYAEPSAQAGVIGITGTNGKTSCAAFMAQVFSGLGLDSATIGTLGYGRPDALSATALTTPDAVFTQRALFELVSAGVDPVIMEVSSVGLDQRRVSGVQFDTAVFTNLTRDHLDYHGTMEAYGASKKKLFTMPRLKRAVINLDDAYGISLINDIASQVEIVTYSQSRAAASVRAERVAMDSQGIAMHLVTPIGSGDVRVGLLGGFNLSNLLAVVATVVSYCTAEADSQDASAFQGKLIFSQLAAALTRLKPVPGRMQIVAAASDISDVSVVVDYAHTPDGLRSALLGLREHFDGELTCVFGAGGNRDAGKRPLMGEVAEHYADRVILTDDNPRAEEGGAIIDQILSGFAGPDAVVRMRDRAEAIATVIAAAKPGAVILIAGKGHENYQEINGERQPFSDVEHARAAILKRSLMRGAT</sequence>
<dbReference type="InterPro" id="IPR035911">
    <property type="entry name" value="MurE/MurF_N"/>
</dbReference>
<evidence type="ECO:0000256" key="1">
    <source>
        <dbReference type="ARBA" id="ARBA00005898"/>
    </source>
</evidence>
<dbReference type="InterPro" id="IPR004101">
    <property type="entry name" value="Mur_ligase_C"/>
</dbReference>
<feature type="domain" description="Mur ligase C-terminal" evidence="4">
    <location>
        <begin position="369"/>
        <end position="498"/>
    </location>
</feature>
<feature type="binding site" evidence="2">
    <location>
        <position position="47"/>
    </location>
    <ligand>
        <name>UDP-N-acetyl-alpha-D-muramoyl-L-alanyl-D-glutamate</name>
        <dbReference type="ChEBI" id="CHEBI:83900"/>
    </ligand>
</feature>
<dbReference type="InterPro" id="IPR036615">
    <property type="entry name" value="Mur_ligase_C_dom_sf"/>
</dbReference>
<feature type="binding site" evidence="2">
    <location>
        <position position="201"/>
    </location>
    <ligand>
        <name>UDP-N-acetyl-alpha-D-muramoyl-L-alanyl-D-glutamate</name>
        <dbReference type="ChEBI" id="CHEBI:83900"/>
    </ligand>
</feature>
<dbReference type="Gene3D" id="3.40.1190.10">
    <property type="entry name" value="Mur-like, catalytic domain"/>
    <property type="match status" value="1"/>
</dbReference>
<comment type="pathway">
    <text evidence="2 3">Cell wall biogenesis; peptidoglycan biosynthesis.</text>
</comment>
<dbReference type="Proteomes" id="UP000051934">
    <property type="component" value="Unassembled WGS sequence"/>
</dbReference>
<feature type="short sequence motif" description="Meso-diaminopimelate recognition motif" evidence="2">
    <location>
        <begin position="445"/>
        <end position="448"/>
    </location>
</feature>
<evidence type="ECO:0000256" key="3">
    <source>
        <dbReference type="RuleBase" id="RU004135"/>
    </source>
</evidence>
<dbReference type="InterPro" id="IPR005761">
    <property type="entry name" value="UDP-N-AcMur-Glu-dNH2Pim_ligase"/>
</dbReference>
<keyword evidence="2" id="KW-0436">Ligase</keyword>